<evidence type="ECO:0000313" key="4">
    <source>
        <dbReference type="Proteomes" id="UP000446866"/>
    </source>
</evidence>
<evidence type="ECO:0000313" key="3">
    <source>
        <dbReference type="EMBL" id="NBH60091.1"/>
    </source>
</evidence>
<dbReference type="Gene3D" id="3.40.1610.10">
    <property type="entry name" value="CV3147-like domain"/>
    <property type="match status" value="1"/>
</dbReference>
<gene>
    <name evidence="3" type="ORF">D0435_00180</name>
</gene>
<dbReference type="EMBL" id="QXWK01000001">
    <property type="protein sequence ID" value="NBH60091.1"/>
    <property type="molecule type" value="Genomic_DNA"/>
</dbReference>
<comment type="caution">
    <text evidence="3">The sequence shown here is derived from an EMBL/GenBank/DDBJ whole genome shotgun (WGS) entry which is preliminary data.</text>
</comment>
<accession>A0A845QGE5</accession>
<dbReference type="InterPro" id="IPR048350">
    <property type="entry name" value="S-Me-THD-like_C"/>
</dbReference>
<protein>
    <submittedName>
        <fullName evidence="3">DUF917 domain-containing protein</fullName>
    </submittedName>
</protein>
<keyword evidence="4" id="KW-1185">Reference proteome</keyword>
<dbReference type="RefSeq" id="WP_160200396.1">
    <property type="nucleotide sequence ID" value="NZ_QXWK01000001.1"/>
</dbReference>
<evidence type="ECO:0000259" key="2">
    <source>
        <dbReference type="Pfam" id="PF20906"/>
    </source>
</evidence>
<dbReference type="Gene3D" id="2.40.390.10">
    <property type="entry name" value="CV3147-like"/>
    <property type="match status" value="1"/>
</dbReference>
<evidence type="ECO:0000259" key="1">
    <source>
        <dbReference type="Pfam" id="PF06032"/>
    </source>
</evidence>
<dbReference type="InterPro" id="IPR024071">
    <property type="entry name" value="S-Me-THD_C_sf"/>
</dbReference>
<dbReference type="SUPFAM" id="SSF160991">
    <property type="entry name" value="CV3147-like"/>
    <property type="match status" value="1"/>
</dbReference>
<proteinExistence type="predicted"/>
<dbReference type="InterPro" id="IPR027479">
    <property type="entry name" value="S-Me-THD_N_sf"/>
</dbReference>
<reference evidence="3 4" key="1">
    <citation type="submission" date="2018-08" db="EMBL/GenBank/DDBJ databases">
        <title>Murine metabolic-syndrome-specific gut microbial biobank.</title>
        <authorList>
            <person name="Liu C."/>
        </authorList>
    </citation>
    <scope>NUCLEOTIDE SEQUENCE [LARGE SCALE GENOMIC DNA]</scope>
    <source>
        <strain evidence="3 4">28</strain>
    </source>
</reference>
<name>A0A845QGE5_9FIRM</name>
<feature type="domain" description="S-Me-THD N-terminal" evidence="1">
    <location>
        <begin position="8"/>
        <end position="171"/>
    </location>
</feature>
<feature type="domain" description="S-Me-THD-like C-terminal" evidence="2">
    <location>
        <begin position="175"/>
        <end position="361"/>
    </location>
</feature>
<dbReference type="AlphaFoldDB" id="A0A845QGE5"/>
<dbReference type="Proteomes" id="UP000446866">
    <property type="component" value="Unassembled WGS sequence"/>
</dbReference>
<dbReference type="InterPro" id="IPR010318">
    <property type="entry name" value="S-Me-THD_N"/>
</dbReference>
<dbReference type="Pfam" id="PF20906">
    <property type="entry name" value="S-Me-THD_C"/>
    <property type="match status" value="1"/>
</dbReference>
<sequence length="365" mass="39799">MRKLEKQEIIDILYGCTIVGTGGGGDLELGLRTMEEDFEQGKDLYIASVDEVPDDAYIAVPYMCGSPASLEGGGEEYAHLPLLDYPESLLAFRTLEDYFGQKFFGAVSTELGGANTAFALHAACQLGVPIIDADPAGRSVPELQHSTFFVKDIPMAPIALATQFGDAMIVKDIVDDMRAEDIVRSVAVASGNKIGVADHAITGKQLRGAIIPDALSYTLKLGQALRKAKENGEDVAEKVCEAGNGKVLFRGIVKEWKVEETGGFIFGDTVLEGTGAYEGHEYKFWYKNEHLVSYLDGEVDITVPDLICVVDKDGTPVTNPNYENGMELTVFVLPAPEIWKAERGLEVFGPRSFGFDFDYVPFNER</sequence>
<organism evidence="3 4">
    <name type="scientific">Anaerotruncus colihominis</name>
    <dbReference type="NCBI Taxonomy" id="169435"/>
    <lineage>
        <taxon>Bacteria</taxon>
        <taxon>Bacillati</taxon>
        <taxon>Bacillota</taxon>
        <taxon>Clostridia</taxon>
        <taxon>Eubacteriales</taxon>
        <taxon>Oscillospiraceae</taxon>
        <taxon>Anaerotruncus</taxon>
    </lineage>
</organism>
<dbReference type="Pfam" id="PF06032">
    <property type="entry name" value="S-Me-THD_N"/>
    <property type="match status" value="1"/>
</dbReference>